<sequence length="353" mass="40055">MGDLPDNDASSLGLGSSARGGNPTAEGDEVLKAHIESFLKRQNMTAVLRFDIEGADHLRDALHVLESSGDWCRHSRAILCILKQREYVPSLPLTITHDDVKRVAAFQDCPVPVKQFSLFSHLLNGDHNMTLDRRDDGAVTMGGQWLNIYTRDTLPAVKDYFKQEHPFLKSSDPENPPCSYMYRNFGRRDYAGFHDAVLLHMGSGFGDKECHNVLGTGSKIPKKEETVSFRDQRIAELVAQMPPPWHRITMTCLCGEREDTEVKQLRRLYLCGDDPNDSFLTYLQCATRGVFQDAKMMYLNTFETPLPPPGGWELWPDWKPSRFPATVEVARREMGSDFDLIFGEKMRRAEARV</sequence>
<protein>
    <submittedName>
        <fullName evidence="2">Uncharacterized protein</fullName>
    </submittedName>
</protein>
<feature type="region of interest" description="Disordered" evidence="1">
    <location>
        <begin position="1"/>
        <end position="26"/>
    </location>
</feature>
<organism evidence="2 3">
    <name type="scientific">Vitrella brassicaformis (strain CCMP3155)</name>
    <dbReference type="NCBI Taxonomy" id="1169540"/>
    <lineage>
        <taxon>Eukaryota</taxon>
        <taxon>Sar</taxon>
        <taxon>Alveolata</taxon>
        <taxon>Colpodellida</taxon>
        <taxon>Vitrellaceae</taxon>
        <taxon>Vitrella</taxon>
    </lineage>
</organism>
<evidence type="ECO:0000313" key="2">
    <source>
        <dbReference type="EMBL" id="CEM14878.1"/>
    </source>
</evidence>
<dbReference type="VEuPathDB" id="CryptoDB:Vbra_15680"/>
<gene>
    <name evidence="2" type="ORF">Vbra_15680</name>
</gene>
<dbReference type="Proteomes" id="UP000041254">
    <property type="component" value="Unassembled WGS sequence"/>
</dbReference>
<evidence type="ECO:0000256" key="1">
    <source>
        <dbReference type="SAM" id="MobiDB-lite"/>
    </source>
</evidence>
<dbReference type="PhylomeDB" id="A0A0G4FMR9"/>
<dbReference type="AlphaFoldDB" id="A0A0G4FMR9"/>
<reference evidence="2 3" key="1">
    <citation type="submission" date="2014-11" db="EMBL/GenBank/DDBJ databases">
        <authorList>
            <person name="Zhu J."/>
            <person name="Qi W."/>
            <person name="Song R."/>
        </authorList>
    </citation>
    <scope>NUCLEOTIDE SEQUENCE [LARGE SCALE GENOMIC DNA]</scope>
</reference>
<evidence type="ECO:0000313" key="3">
    <source>
        <dbReference type="Proteomes" id="UP000041254"/>
    </source>
</evidence>
<keyword evidence="3" id="KW-1185">Reference proteome</keyword>
<feature type="compositionally biased region" description="Low complexity" evidence="1">
    <location>
        <begin position="9"/>
        <end position="21"/>
    </location>
</feature>
<proteinExistence type="predicted"/>
<dbReference type="EMBL" id="CDMY01000460">
    <property type="protein sequence ID" value="CEM14878.1"/>
    <property type="molecule type" value="Genomic_DNA"/>
</dbReference>
<accession>A0A0G4FMR9</accession>
<name>A0A0G4FMR9_VITBC</name>
<dbReference type="InParanoid" id="A0A0G4FMR9"/>